<evidence type="ECO:0000256" key="2">
    <source>
        <dbReference type="ARBA" id="ARBA00023315"/>
    </source>
</evidence>
<dbReference type="GeneID" id="120270246"/>
<sequence>MAPLHSPATQLLQTWNVSPPPFAGGDTTTTVLPSTFFDLIFMHFHPVQRVFFYDFPHSSHHFISSELPSLKYSLSITLSRFYPLAGRLLMHASGKPELVFTAGDSVSVTIAVSSDDFDELSSDHAREMSRFHPLLSKLIEKEVLAIQVTIFPNSGISIGTTMHHGVGDGATYSHFMKTWSAVHRFGDLAGFSMVLPPFFDRSKMRDDRGLERLFMDELEEFKGGDGLEKWDLHGCNDVVLATFVFGRERLEKMKKKTLARIEPALPTNYFGNCLGICCVEAKRTEVVEEKRLVAAEAIWEVIKGLEEGVMERADKWVRNVYKYASERAMTVAGSPKLGVYEVEFGWGKAKKVEIVSIERTGAVSLTESRDGEGGIEAGLALPRSEMEEFVTCFFNGFMDEIGGS</sequence>
<dbReference type="InterPro" id="IPR051504">
    <property type="entry name" value="Plant_metabolite_acyltrans"/>
</dbReference>
<reference evidence="4" key="1">
    <citation type="submission" date="2025-08" db="UniProtKB">
        <authorList>
            <consortium name="RefSeq"/>
        </authorList>
    </citation>
    <scope>IDENTIFICATION</scope>
</reference>
<dbReference type="Pfam" id="PF02458">
    <property type="entry name" value="Transferase"/>
    <property type="match status" value="2"/>
</dbReference>
<dbReference type="PANTHER" id="PTHR31625">
    <property type="match status" value="1"/>
</dbReference>
<keyword evidence="3" id="KW-1185">Reference proteome</keyword>
<proteinExistence type="predicted"/>
<accession>A0AB40C3M0</accession>
<dbReference type="AlphaFoldDB" id="A0AB40C3M0"/>
<keyword evidence="1" id="KW-0808">Transferase</keyword>
<dbReference type="RefSeq" id="XP_039133199.1">
    <property type="nucleotide sequence ID" value="XM_039277265.1"/>
</dbReference>
<gene>
    <name evidence="4" type="primary">LOC120270246</name>
</gene>
<dbReference type="InterPro" id="IPR023213">
    <property type="entry name" value="CAT-like_dom_sf"/>
</dbReference>
<evidence type="ECO:0000313" key="3">
    <source>
        <dbReference type="Proteomes" id="UP001515500"/>
    </source>
</evidence>
<evidence type="ECO:0000256" key="1">
    <source>
        <dbReference type="ARBA" id="ARBA00022679"/>
    </source>
</evidence>
<protein>
    <submittedName>
        <fullName evidence="4">Malonyl-coenzyme A:anthocyanin 3-O-glucoside-6''-O-malonyltransferase-like</fullName>
    </submittedName>
</protein>
<dbReference type="GO" id="GO:0016747">
    <property type="term" value="F:acyltransferase activity, transferring groups other than amino-acyl groups"/>
    <property type="evidence" value="ECO:0007669"/>
    <property type="project" value="UniProtKB-ARBA"/>
</dbReference>
<organism evidence="3 4">
    <name type="scientific">Dioscorea cayennensis subsp. rotundata</name>
    <name type="common">White Guinea yam</name>
    <name type="synonym">Dioscorea rotundata</name>
    <dbReference type="NCBI Taxonomy" id="55577"/>
    <lineage>
        <taxon>Eukaryota</taxon>
        <taxon>Viridiplantae</taxon>
        <taxon>Streptophyta</taxon>
        <taxon>Embryophyta</taxon>
        <taxon>Tracheophyta</taxon>
        <taxon>Spermatophyta</taxon>
        <taxon>Magnoliopsida</taxon>
        <taxon>Liliopsida</taxon>
        <taxon>Dioscoreales</taxon>
        <taxon>Dioscoreaceae</taxon>
        <taxon>Dioscorea</taxon>
    </lineage>
</organism>
<evidence type="ECO:0000313" key="4">
    <source>
        <dbReference type="RefSeq" id="XP_039133199.1"/>
    </source>
</evidence>
<name>A0AB40C3M0_DIOCR</name>
<dbReference type="Gene3D" id="3.30.559.10">
    <property type="entry name" value="Chloramphenicol acetyltransferase-like domain"/>
    <property type="match status" value="2"/>
</dbReference>
<dbReference type="Proteomes" id="UP001515500">
    <property type="component" value="Chromosome 10"/>
</dbReference>
<keyword evidence="2" id="KW-0012">Acyltransferase</keyword>